<organism evidence="1 2">
    <name type="scientific">Alkalihalobacillus alcalophilus ATCC 27647 = CGMCC 1.3604</name>
    <dbReference type="NCBI Taxonomy" id="1218173"/>
    <lineage>
        <taxon>Bacteria</taxon>
        <taxon>Bacillati</taxon>
        <taxon>Bacillota</taxon>
        <taxon>Bacilli</taxon>
        <taxon>Bacillales</taxon>
        <taxon>Bacillaceae</taxon>
        <taxon>Alkalihalobacillus</taxon>
    </lineage>
</organism>
<reference evidence="1 2" key="1">
    <citation type="submission" date="2014-01" db="EMBL/GenBank/DDBJ databases">
        <title>Draft genome sequencing of Bacillus alcalophilus CGMCC 1.3604.</title>
        <authorList>
            <person name="Yang J."/>
            <person name="Diao L."/>
            <person name="Yang S."/>
        </authorList>
    </citation>
    <scope>NUCLEOTIDE SEQUENCE [LARGE SCALE GENOMIC DNA]</scope>
    <source>
        <strain evidence="1 2">CGMCC 1.3604</strain>
    </source>
</reference>
<sequence length="48" mass="5972">MTIRFERVWLEQNEGNVVLAFLRFILAFKQRKKRMPYRIRSQERGEDD</sequence>
<gene>
    <name evidence="1" type="ORF">AJ85_04115</name>
</gene>
<name>A0A4S4K219_ALKAL</name>
<evidence type="ECO:0000313" key="2">
    <source>
        <dbReference type="Proteomes" id="UP000297014"/>
    </source>
</evidence>
<dbReference type="Proteomes" id="UP000297014">
    <property type="component" value="Unassembled WGS sequence"/>
</dbReference>
<dbReference type="EMBL" id="JALP01000061">
    <property type="protein sequence ID" value="THG91631.1"/>
    <property type="molecule type" value="Genomic_DNA"/>
</dbReference>
<evidence type="ECO:0000313" key="1">
    <source>
        <dbReference type="EMBL" id="THG91631.1"/>
    </source>
</evidence>
<comment type="caution">
    <text evidence="1">The sequence shown here is derived from an EMBL/GenBank/DDBJ whole genome shotgun (WGS) entry which is preliminary data.</text>
</comment>
<accession>A0A4S4K219</accession>
<protein>
    <submittedName>
        <fullName evidence="1">Uncharacterized protein</fullName>
    </submittedName>
</protein>
<proteinExistence type="predicted"/>
<dbReference type="AlphaFoldDB" id="A0A4S4K219"/>